<evidence type="ECO:0000256" key="4">
    <source>
        <dbReference type="ARBA" id="ARBA00022519"/>
    </source>
</evidence>
<comment type="subcellular location">
    <subcellularLocation>
        <location evidence="1">Cell inner membrane</location>
        <topology evidence="1">Multi-pass membrane protein</topology>
    </subcellularLocation>
</comment>
<feature type="domain" description="Tripartite ATP-independent periplasmic transporters DctQ component" evidence="10">
    <location>
        <begin position="23"/>
        <end position="154"/>
    </location>
</feature>
<dbReference type="GO" id="GO:0022857">
    <property type="term" value="F:transmembrane transporter activity"/>
    <property type="evidence" value="ECO:0007669"/>
    <property type="project" value="TreeGrafter"/>
</dbReference>
<dbReference type="KEGG" id="ahal:FTX54_015570"/>
<name>A0A5C7FBW1_9BACI</name>
<evidence type="ECO:0000259" key="10">
    <source>
        <dbReference type="Pfam" id="PF04290"/>
    </source>
</evidence>
<dbReference type="GO" id="GO:0015740">
    <property type="term" value="P:C4-dicarboxylate transport"/>
    <property type="evidence" value="ECO:0007669"/>
    <property type="project" value="TreeGrafter"/>
</dbReference>
<keyword evidence="6 9" id="KW-1133">Transmembrane helix</keyword>
<keyword evidence="3" id="KW-1003">Cell membrane</keyword>
<sequence length="189" mass="21410">MKVVHWLDDHFEETLLIAFSMIMVVVITLQVFMRHVMGASLSWSEELARYCFIWLVYVGISYGVKKQRHIKVDVVLVLLKERGKIILNLIANVLFLGFAIFIIIYGARITGQLMGFGQTSPALSLPMWIVYAATPVGMALTSFRIIQQMIRQIRALRGGGDFKVKSEQDAILEKEADQPNVPDPERGRS</sequence>
<evidence type="ECO:0000256" key="1">
    <source>
        <dbReference type="ARBA" id="ARBA00004429"/>
    </source>
</evidence>
<keyword evidence="5 9" id="KW-0812">Transmembrane</keyword>
<dbReference type="EMBL" id="CP144914">
    <property type="protein sequence ID" value="WWD79793.1"/>
    <property type="molecule type" value="Genomic_DNA"/>
</dbReference>
<feature type="transmembrane region" description="Helical" evidence="9">
    <location>
        <begin position="127"/>
        <end position="146"/>
    </location>
</feature>
<keyword evidence="2" id="KW-0813">Transport</keyword>
<feature type="transmembrane region" description="Helical" evidence="9">
    <location>
        <begin position="85"/>
        <end position="107"/>
    </location>
</feature>
<dbReference type="GO" id="GO:0005886">
    <property type="term" value="C:plasma membrane"/>
    <property type="evidence" value="ECO:0007669"/>
    <property type="project" value="UniProtKB-SubCell"/>
</dbReference>
<gene>
    <name evidence="11" type="ORF">FTX54_015570</name>
</gene>
<dbReference type="RefSeq" id="WP_147802741.1">
    <property type="nucleotide sequence ID" value="NZ_CP144914.1"/>
</dbReference>
<dbReference type="InterPro" id="IPR007387">
    <property type="entry name" value="TRAP_DctQ"/>
</dbReference>
<feature type="transmembrane region" description="Helical" evidence="9">
    <location>
        <begin position="47"/>
        <end position="64"/>
    </location>
</feature>
<feature type="transmembrane region" description="Helical" evidence="9">
    <location>
        <begin position="15"/>
        <end position="35"/>
    </location>
</feature>
<proteinExistence type="inferred from homology"/>
<organism evidence="11 12">
    <name type="scientific">Alkalicoccus halolimnae</name>
    <dbReference type="NCBI Taxonomy" id="1667239"/>
    <lineage>
        <taxon>Bacteria</taxon>
        <taxon>Bacillati</taxon>
        <taxon>Bacillota</taxon>
        <taxon>Bacilli</taxon>
        <taxon>Bacillales</taxon>
        <taxon>Bacillaceae</taxon>
        <taxon>Alkalicoccus</taxon>
    </lineage>
</organism>
<comment type="similarity">
    <text evidence="8">Belongs to the TRAP transporter small permease family.</text>
</comment>
<dbReference type="PANTHER" id="PTHR35011:SF2">
    <property type="entry name" value="2,3-DIKETO-L-GULONATE TRAP TRANSPORTER SMALL PERMEASE PROTEIN YIAM"/>
    <property type="match status" value="1"/>
</dbReference>
<protein>
    <submittedName>
        <fullName evidence="11">TRAP transporter small permease</fullName>
    </submittedName>
</protein>
<dbReference type="Proteomes" id="UP000321816">
    <property type="component" value="Chromosome"/>
</dbReference>
<dbReference type="Pfam" id="PF04290">
    <property type="entry name" value="DctQ"/>
    <property type="match status" value="1"/>
</dbReference>
<evidence type="ECO:0000313" key="12">
    <source>
        <dbReference type="Proteomes" id="UP000321816"/>
    </source>
</evidence>
<evidence type="ECO:0000256" key="5">
    <source>
        <dbReference type="ARBA" id="ARBA00022692"/>
    </source>
</evidence>
<evidence type="ECO:0000256" key="8">
    <source>
        <dbReference type="ARBA" id="ARBA00038436"/>
    </source>
</evidence>
<evidence type="ECO:0000256" key="7">
    <source>
        <dbReference type="ARBA" id="ARBA00023136"/>
    </source>
</evidence>
<evidence type="ECO:0000256" key="3">
    <source>
        <dbReference type="ARBA" id="ARBA00022475"/>
    </source>
</evidence>
<dbReference type="AlphaFoldDB" id="A0A5C7FBW1"/>
<dbReference type="PANTHER" id="PTHR35011">
    <property type="entry name" value="2,3-DIKETO-L-GULONATE TRAP TRANSPORTER SMALL PERMEASE PROTEIN YIAM"/>
    <property type="match status" value="1"/>
</dbReference>
<reference evidence="11 12" key="1">
    <citation type="submission" date="2024-01" db="EMBL/GenBank/DDBJ databases">
        <title>Complete Genome Sequence of Alkalicoccus halolimnae BZ-SZ-XJ29T, a Moderately Halophilic Bacterium Isolated from a Salt Lake.</title>
        <authorList>
            <person name="Zhao B."/>
        </authorList>
    </citation>
    <scope>NUCLEOTIDE SEQUENCE [LARGE SCALE GENOMIC DNA]</scope>
    <source>
        <strain evidence="11 12">BZ-SZ-XJ29</strain>
    </source>
</reference>
<dbReference type="OrthoDB" id="9815614at2"/>
<evidence type="ECO:0000256" key="2">
    <source>
        <dbReference type="ARBA" id="ARBA00022448"/>
    </source>
</evidence>
<keyword evidence="7 9" id="KW-0472">Membrane</keyword>
<keyword evidence="12" id="KW-1185">Reference proteome</keyword>
<evidence type="ECO:0000313" key="11">
    <source>
        <dbReference type="EMBL" id="WWD79793.1"/>
    </source>
</evidence>
<keyword evidence="4" id="KW-0997">Cell inner membrane</keyword>
<dbReference type="InterPro" id="IPR055348">
    <property type="entry name" value="DctQ"/>
</dbReference>
<accession>A0A5C7FBW1</accession>
<evidence type="ECO:0000256" key="6">
    <source>
        <dbReference type="ARBA" id="ARBA00022989"/>
    </source>
</evidence>
<evidence type="ECO:0000256" key="9">
    <source>
        <dbReference type="SAM" id="Phobius"/>
    </source>
</evidence>